<reference evidence="2 3" key="1">
    <citation type="journal article" date="2024" name="Science">
        <title>Giant polyketide synthase enzymes in the biosynthesis of giant marine polyether toxins.</title>
        <authorList>
            <person name="Fallon T.R."/>
            <person name="Shende V.V."/>
            <person name="Wierzbicki I.H."/>
            <person name="Pendleton A.L."/>
            <person name="Watervoot N.F."/>
            <person name="Auber R.P."/>
            <person name="Gonzalez D.J."/>
            <person name="Wisecaver J.H."/>
            <person name="Moore B.S."/>
        </authorList>
    </citation>
    <scope>NUCLEOTIDE SEQUENCE [LARGE SCALE GENOMIC DNA]</scope>
    <source>
        <strain evidence="2 3">12B1</strain>
    </source>
</reference>
<proteinExistence type="predicted"/>
<organism evidence="2 3">
    <name type="scientific">Prymnesium parvum</name>
    <name type="common">Toxic golden alga</name>
    <dbReference type="NCBI Taxonomy" id="97485"/>
    <lineage>
        <taxon>Eukaryota</taxon>
        <taxon>Haptista</taxon>
        <taxon>Haptophyta</taxon>
        <taxon>Prymnesiophyceae</taxon>
        <taxon>Prymnesiales</taxon>
        <taxon>Prymnesiaceae</taxon>
        <taxon>Prymnesium</taxon>
    </lineage>
</organism>
<keyword evidence="1" id="KW-1133">Transmembrane helix</keyword>
<gene>
    <name evidence="2" type="ORF">AB1Y20_014066</name>
</gene>
<sequence>MMWQSFLGIVSRHGRVTCDAPVRMHDRGMGNASCRGAQEWTRASGQNRGEHEFDAVIGRNPLIARFSGESRGGRARKGEAMNGKLLSSGAVMSDDNLALQVSKVSSLSSKVSLSWLSTPVLVLSLLASVLSGIVYVSYDAAVGPPPLVGIDIHRVTGIVLGMLLLLRISLGTAAVATAASKVQSFNKACRTLAVLSSYVGETLTISAGAELEKKAVAKFRFELVRLLNLAVFSYHLMLKGLKMTIPPVSMRVEGSKMESEILASCSNPSIMVVKWITLLIEQQRQAQRIGNEQEDRTPRSGGP</sequence>
<keyword evidence="1" id="KW-0812">Transmembrane</keyword>
<dbReference type="Proteomes" id="UP001515480">
    <property type="component" value="Unassembled WGS sequence"/>
</dbReference>
<protein>
    <submittedName>
        <fullName evidence="2">Uncharacterized protein</fullName>
    </submittedName>
</protein>
<dbReference type="EMBL" id="JBGBPQ010000027">
    <property type="protein sequence ID" value="KAL1498756.1"/>
    <property type="molecule type" value="Genomic_DNA"/>
</dbReference>
<dbReference type="AlphaFoldDB" id="A0AB34IGW4"/>
<evidence type="ECO:0000256" key="1">
    <source>
        <dbReference type="SAM" id="Phobius"/>
    </source>
</evidence>
<comment type="caution">
    <text evidence="2">The sequence shown here is derived from an EMBL/GenBank/DDBJ whole genome shotgun (WGS) entry which is preliminary data.</text>
</comment>
<feature type="transmembrane region" description="Helical" evidence="1">
    <location>
        <begin position="113"/>
        <end position="138"/>
    </location>
</feature>
<keyword evidence="3" id="KW-1185">Reference proteome</keyword>
<feature type="transmembrane region" description="Helical" evidence="1">
    <location>
        <begin position="158"/>
        <end position="180"/>
    </location>
</feature>
<evidence type="ECO:0000313" key="2">
    <source>
        <dbReference type="EMBL" id="KAL1498756.1"/>
    </source>
</evidence>
<keyword evidence="1" id="KW-0472">Membrane</keyword>
<evidence type="ECO:0000313" key="3">
    <source>
        <dbReference type="Proteomes" id="UP001515480"/>
    </source>
</evidence>
<name>A0AB34IGW4_PRYPA</name>
<accession>A0AB34IGW4</accession>